<comment type="similarity">
    <text evidence="8">Belongs to the tRNA nucleotidyltransferase/poly(A) polymerase family.</text>
</comment>
<keyword evidence="5" id="KW-0479">Metal-binding</keyword>
<dbReference type="GO" id="GO:0000049">
    <property type="term" value="F:tRNA binding"/>
    <property type="evidence" value="ECO:0007669"/>
    <property type="project" value="TreeGrafter"/>
</dbReference>
<dbReference type="CDD" id="cd05398">
    <property type="entry name" value="NT_ClassII-CCAase"/>
    <property type="match status" value="1"/>
</dbReference>
<reference evidence="11 12" key="1">
    <citation type="submission" date="2018-09" db="EMBL/GenBank/DDBJ databases">
        <title>Complete genome sequence of Euzebya sp. DY32-46 isolated from seawater of Pacific Ocean.</title>
        <authorList>
            <person name="Xu L."/>
            <person name="Wu Y.-H."/>
            <person name="Xu X.-W."/>
        </authorList>
    </citation>
    <scope>NUCLEOTIDE SEQUENCE [LARGE SCALE GENOMIC DNA]</scope>
    <source>
        <strain evidence="11 12">DY32-46</strain>
        <plasmid evidence="12">pedy32-46i</plasmid>
    </source>
</reference>
<keyword evidence="12" id="KW-1185">Reference proteome</keyword>
<protein>
    <submittedName>
        <fullName evidence="11">tRNA nucleotidyltransferase</fullName>
    </submittedName>
</protein>
<evidence type="ECO:0000256" key="7">
    <source>
        <dbReference type="ARBA" id="ARBA00022842"/>
    </source>
</evidence>
<proteinExistence type="inferred from homology"/>
<dbReference type="Gene3D" id="3.30.460.10">
    <property type="entry name" value="Beta Polymerase, domain 2"/>
    <property type="match status" value="1"/>
</dbReference>
<evidence type="ECO:0000313" key="12">
    <source>
        <dbReference type="Proteomes" id="UP000264006"/>
    </source>
</evidence>
<evidence type="ECO:0000256" key="2">
    <source>
        <dbReference type="ARBA" id="ARBA00022679"/>
    </source>
</evidence>
<evidence type="ECO:0000259" key="9">
    <source>
        <dbReference type="Pfam" id="PF01743"/>
    </source>
</evidence>
<dbReference type="Pfam" id="PF01743">
    <property type="entry name" value="PolyA_pol"/>
    <property type="match status" value="1"/>
</dbReference>
<keyword evidence="11" id="KW-0614">Plasmid</keyword>
<keyword evidence="6" id="KW-0547">Nucleotide-binding</keyword>
<keyword evidence="8" id="KW-0694">RNA-binding</keyword>
<comment type="cofactor">
    <cofactor evidence="1">
        <name>Mg(2+)</name>
        <dbReference type="ChEBI" id="CHEBI:18420"/>
    </cofactor>
</comment>
<dbReference type="PANTHER" id="PTHR46173">
    <property type="entry name" value="CCA TRNA NUCLEOTIDYLTRANSFERASE 1, MITOCHONDRIAL"/>
    <property type="match status" value="1"/>
</dbReference>
<evidence type="ECO:0000256" key="6">
    <source>
        <dbReference type="ARBA" id="ARBA00022741"/>
    </source>
</evidence>
<dbReference type="GO" id="GO:0008033">
    <property type="term" value="P:tRNA processing"/>
    <property type="evidence" value="ECO:0007669"/>
    <property type="project" value="UniProtKB-KW"/>
</dbReference>
<dbReference type="Pfam" id="PF12627">
    <property type="entry name" value="PolyA_pol_RNAbd"/>
    <property type="match status" value="1"/>
</dbReference>
<dbReference type="GO" id="GO:0000166">
    <property type="term" value="F:nucleotide binding"/>
    <property type="evidence" value="ECO:0007669"/>
    <property type="project" value="UniProtKB-KW"/>
</dbReference>
<geneLocation type="plasmid" evidence="12">
    <name>pedy32-46i</name>
</geneLocation>
<dbReference type="SUPFAM" id="SSF81301">
    <property type="entry name" value="Nucleotidyltransferase"/>
    <property type="match status" value="1"/>
</dbReference>
<evidence type="ECO:0000313" key="11">
    <source>
        <dbReference type="EMBL" id="AXV10139.1"/>
    </source>
</evidence>
<feature type="domain" description="Poly A polymerase head" evidence="9">
    <location>
        <begin position="85"/>
        <end position="209"/>
    </location>
</feature>
<evidence type="ECO:0000256" key="1">
    <source>
        <dbReference type="ARBA" id="ARBA00001946"/>
    </source>
</evidence>
<dbReference type="AlphaFoldDB" id="A0A346Y6P2"/>
<dbReference type="GO" id="GO:0046872">
    <property type="term" value="F:metal ion binding"/>
    <property type="evidence" value="ECO:0007669"/>
    <property type="project" value="UniProtKB-KW"/>
</dbReference>
<evidence type="ECO:0000256" key="8">
    <source>
        <dbReference type="RuleBase" id="RU003953"/>
    </source>
</evidence>
<dbReference type="PANTHER" id="PTHR46173:SF1">
    <property type="entry name" value="CCA TRNA NUCLEOTIDYLTRANSFERASE 1, MITOCHONDRIAL"/>
    <property type="match status" value="1"/>
</dbReference>
<dbReference type="EMBL" id="CP031166">
    <property type="protein sequence ID" value="AXV10139.1"/>
    <property type="molecule type" value="Genomic_DNA"/>
</dbReference>
<keyword evidence="7" id="KW-0460">Magnesium</keyword>
<name>A0A346Y6P2_9ACTN</name>
<dbReference type="OrthoDB" id="9805698at2"/>
<gene>
    <name evidence="11" type="ORF">DVS28_b0369</name>
</gene>
<dbReference type="Proteomes" id="UP000264006">
    <property type="component" value="Plasmid pEDY32-46I"/>
</dbReference>
<dbReference type="GO" id="GO:0016779">
    <property type="term" value="F:nucleotidyltransferase activity"/>
    <property type="evidence" value="ECO:0007669"/>
    <property type="project" value="UniProtKB-KW"/>
</dbReference>
<sequence>MTTCGSTTRNGTACQRPLVAGRCPDHGTSASPAVVPVAPVVAGGSGTDPFLSPAGNGPDVSVLTGHPALLDVIAAFDAEDIPLHAVGGCVRDLIRTGTPGNDLDLTTPADTDTIRRLLDPLGSLTLEGVSFGMVRLCRKGMPDVEITRYRTETYDDEGSRKPTTRTASDLVEDLERRDFTVNAMAVDLMSGDLVDPFGGAADLHAGVLRAVGDPTERFAEDPLRVIRAIRFSAQRGWRPDPDTRAAAKQTVADGRLGIVSDERIVAEAQKILVSPHPAAMSRAIRGAHSLGCLYRLFPGVSVMAGMQQTASGMDRCDEPADRLAFMIKLSGPDPKAIGSILKRAKWPHEQVDAAVRIARLAKVADRYSPDVRGEERIHGHPGSEPDIEARRLVRTYSDAELDAAARIARADRSGLHPSVAQARKDADVWRAPLPVNGHDAMTAGLRGPAIGTALRTCESLYLRGMTTREDLLTWLR</sequence>
<dbReference type="InterPro" id="IPR002646">
    <property type="entry name" value="PolA_pol_head_dom"/>
</dbReference>
<dbReference type="SUPFAM" id="SSF81891">
    <property type="entry name" value="Poly A polymerase C-terminal region-like"/>
    <property type="match status" value="1"/>
</dbReference>
<dbReference type="InterPro" id="IPR043519">
    <property type="entry name" value="NT_sf"/>
</dbReference>
<keyword evidence="4" id="KW-0548">Nucleotidyltransferase</keyword>
<keyword evidence="3" id="KW-0819">tRNA processing</keyword>
<dbReference type="InterPro" id="IPR032828">
    <property type="entry name" value="PolyA_RNA-bd"/>
</dbReference>
<dbReference type="Gene3D" id="1.10.3090.10">
    <property type="entry name" value="cca-adding enzyme, domain 2"/>
    <property type="match status" value="1"/>
</dbReference>
<evidence type="ECO:0000256" key="3">
    <source>
        <dbReference type="ARBA" id="ARBA00022694"/>
    </source>
</evidence>
<keyword evidence="2 8" id="KW-0808">Transferase</keyword>
<accession>A0A346Y6P2</accession>
<dbReference type="InterPro" id="IPR050264">
    <property type="entry name" value="Bact_CCA-adding_enz_type3_sf"/>
</dbReference>
<evidence type="ECO:0000259" key="10">
    <source>
        <dbReference type="Pfam" id="PF12627"/>
    </source>
</evidence>
<feature type="domain" description="tRNA nucleotidyltransferase/poly(A) polymerase RNA and SrmB- binding" evidence="10">
    <location>
        <begin position="239"/>
        <end position="300"/>
    </location>
</feature>
<dbReference type="KEGG" id="euz:DVS28_b0369"/>
<evidence type="ECO:0000256" key="4">
    <source>
        <dbReference type="ARBA" id="ARBA00022695"/>
    </source>
</evidence>
<organism evidence="11 12">
    <name type="scientific">Euzebya pacifica</name>
    <dbReference type="NCBI Taxonomy" id="1608957"/>
    <lineage>
        <taxon>Bacteria</taxon>
        <taxon>Bacillati</taxon>
        <taxon>Actinomycetota</taxon>
        <taxon>Nitriliruptoria</taxon>
        <taxon>Euzebyales</taxon>
    </lineage>
</organism>
<evidence type="ECO:0000256" key="5">
    <source>
        <dbReference type="ARBA" id="ARBA00022723"/>
    </source>
</evidence>